<keyword evidence="3" id="KW-1185">Reference proteome</keyword>
<comment type="caution">
    <text evidence="2">The sequence shown here is derived from an EMBL/GenBank/DDBJ whole genome shotgun (WGS) entry which is preliminary data.</text>
</comment>
<evidence type="ECO:0000313" key="3">
    <source>
        <dbReference type="Proteomes" id="UP001141806"/>
    </source>
</evidence>
<dbReference type="AlphaFoldDB" id="A0A9Q0H1Y2"/>
<gene>
    <name evidence="2" type="ORF">NE237_013566</name>
</gene>
<feature type="compositionally biased region" description="Basic and acidic residues" evidence="1">
    <location>
        <begin position="18"/>
        <end position="36"/>
    </location>
</feature>
<name>A0A9Q0H1Y2_9MAGN</name>
<evidence type="ECO:0000256" key="1">
    <source>
        <dbReference type="SAM" id="MobiDB-lite"/>
    </source>
</evidence>
<proteinExistence type="predicted"/>
<sequence length="309" mass="34186">MGGNGINSSEEHRRRKEKRDARQEAKMAKHEAKKASDTQQAVGKGSAPLLRGWPKEIKVVLLSRRPNTDEIILTDKPSKAPSWKDRFCFVSSPDSRSPLPLCNRWRMVGTKELNMPLKVSAIESATYKALENGTLVSTLEMKEEGSLGSAVSKWYLINSALYSLRYFRGRLDGFDYSSDSSSRRRFKPFVCLAQMSLHPRSWRVGGKKGWERKAPGEGTFAKVDKGSAASALEKRTPLSVSSMIPTMVELDAIVADTVGEDTLSRELVATRDVPARPEDVVQDVSRVEAQTATAAAVWVPLACYTPILV</sequence>
<dbReference type="EMBL" id="JAMYWD010000011">
    <property type="protein sequence ID" value="KAJ4956783.1"/>
    <property type="molecule type" value="Genomic_DNA"/>
</dbReference>
<protein>
    <submittedName>
        <fullName evidence="2">Uncharacterized protein</fullName>
    </submittedName>
</protein>
<feature type="region of interest" description="Disordered" evidence="1">
    <location>
        <begin position="1"/>
        <end position="48"/>
    </location>
</feature>
<accession>A0A9Q0H1Y2</accession>
<reference evidence="2" key="1">
    <citation type="journal article" date="2023" name="Plant J.">
        <title>The genome of the king protea, Protea cynaroides.</title>
        <authorList>
            <person name="Chang J."/>
            <person name="Duong T.A."/>
            <person name="Schoeman C."/>
            <person name="Ma X."/>
            <person name="Roodt D."/>
            <person name="Barker N."/>
            <person name="Li Z."/>
            <person name="Van de Peer Y."/>
            <person name="Mizrachi E."/>
        </authorList>
    </citation>
    <scope>NUCLEOTIDE SEQUENCE</scope>
    <source>
        <tissue evidence="2">Young leaves</tissue>
    </source>
</reference>
<organism evidence="2 3">
    <name type="scientific">Protea cynaroides</name>
    <dbReference type="NCBI Taxonomy" id="273540"/>
    <lineage>
        <taxon>Eukaryota</taxon>
        <taxon>Viridiplantae</taxon>
        <taxon>Streptophyta</taxon>
        <taxon>Embryophyta</taxon>
        <taxon>Tracheophyta</taxon>
        <taxon>Spermatophyta</taxon>
        <taxon>Magnoliopsida</taxon>
        <taxon>Proteales</taxon>
        <taxon>Proteaceae</taxon>
        <taxon>Protea</taxon>
    </lineage>
</organism>
<dbReference type="Proteomes" id="UP001141806">
    <property type="component" value="Unassembled WGS sequence"/>
</dbReference>
<evidence type="ECO:0000313" key="2">
    <source>
        <dbReference type="EMBL" id="KAJ4956783.1"/>
    </source>
</evidence>